<dbReference type="CDD" id="cd00067">
    <property type="entry name" value="GAL4"/>
    <property type="match status" value="1"/>
</dbReference>
<dbReference type="InterPro" id="IPR011009">
    <property type="entry name" value="Kinase-like_dom_sf"/>
</dbReference>
<dbReference type="SMART" id="SM00066">
    <property type="entry name" value="GAL4"/>
    <property type="match status" value="1"/>
</dbReference>
<dbReference type="PROSITE" id="PS00463">
    <property type="entry name" value="ZN2_CY6_FUNGAL_1"/>
    <property type="match status" value="1"/>
</dbReference>
<name>A0A0H2RG66_9AGAM</name>
<dbReference type="STRING" id="27342.A0A0H2RG66"/>
<dbReference type="InterPro" id="IPR000719">
    <property type="entry name" value="Prot_kinase_dom"/>
</dbReference>
<evidence type="ECO:0000313" key="4">
    <source>
        <dbReference type="EMBL" id="KLO10839.1"/>
    </source>
</evidence>
<feature type="domain" description="Zn(2)-C6 fungal-type" evidence="3">
    <location>
        <begin position="21"/>
        <end position="52"/>
    </location>
</feature>
<organism evidence="4 5">
    <name type="scientific">Schizopora paradoxa</name>
    <dbReference type="NCBI Taxonomy" id="27342"/>
    <lineage>
        <taxon>Eukaryota</taxon>
        <taxon>Fungi</taxon>
        <taxon>Dikarya</taxon>
        <taxon>Basidiomycota</taxon>
        <taxon>Agaricomycotina</taxon>
        <taxon>Agaricomycetes</taxon>
        <taxon>Hymenochaetales</taxon>
        <taxon>Schizoporaceae</taxon>
        <taxon>Schizopora</taxon>
    </lineage>
</organism>
<keyword evidence="4" id="KW-0808">Transferase</keyword>
<dbReference type="Pfam" id="PF00069">
    <property type="entry name" value="Pkinase"/>
    <property type="match status" value="1"/>
</dbReference>
<dbReference type="Gene3D" id="1.10.510.10">
    <property type="entry name" value="Transferase(Phosphotransferase) domain 1"/>
    <property type="match status" value="2"/>
</dbReference>
<dbReference type="InterPro" id="IPR051681">
    <property type="entry name" value="Ser/Thr_Kinases-Pseudokinases"/>
</dbReference>
<dbReference type="PANTHER" id="PTHR44329:SF214">
    <property type="entry name" value="PROTEIN KINASE DOMAIN-CONTAINING PROTEIN"/>
    <property type="match status" value="1"/>
</dbReference>
<dbReference type="PROSITE" id="PS50011">
    <property type="entry name" value="PROTEIN_KINASE_DOM"/>
    <property type="match status" value="2"/>
</dbReference>
<evidence type="ECO:0000259" key="3">
    <source>
        <dbReference type="PROSITE" id="PS50048"/>
    </source>
</evidence>
<dbReference type="EMBL" id="KQ086015">
    <property type="protein sequence ID" value="KLO10839.1"/>
    <property type="molecule type" value="Genomic_DNA"/>
</dbReference>
<dbReference type="Gene3D" id="4.10.240.10">
    <property type="entry name" value="Zn(2)-C6 fungal-type DNA-binding domain"/>
    <property type="match status" value="1"/>
</dbReference>
<dbReference type="AlphaFoldDB" id="A0A0H2RG66"/>
<accession>A0A0H2RG66</accession>
<keyword evidence="5" id="KW-1185">Reference proteome</keyword>
<dbReference type="Pfam" id="PF07714">
    <property type="entry name" value="PK_Tyr_Ser-Thr"/>
    <property type="match status" value="1"/>
</dbReference>
<evidence type="ECO:0000256" key="1">
    <source>
        <dbReference type="SAM" id="MobiDB-lite"/>
    </source>
</evidence>
<feature type="region of interest" description="Disordered" evidence="1">
    <location>
        <begin position="362"/>
        <end position="381"/>
    </location>
</feature>
<dbReference type="GO" id="GO:0005524">
    <property type="term" value="F:ATP binding"/>
    <property type="evidence" value="ECO:0007669"/>
    <property type="project" value="InterPro"/>
</dbReference>
<dbReference type="SUPFAM" id="SSF57701">
    <property type="entry name" value="Zn2/Cys6 DNA-binding domain"/>
    <property type="match status" value="1"/>
</dbReference>
<dbReference type="InterPro" id="IPR008266">
    <property type="entry name" value="Tyr_kinase_AS"/>
</dbReference>
<evidence type="ECO:0000313" key="5">
    <source>
        <dbReference type="Proteomes" id="UP000053477"/>
    </source>
</evidence>
<dbReference type="OrthoDB" id="4062651at2759"/>
<dbReference type="SMART" id="SM00220">
    <property type="entry name" value="S_TKc"/>
    <property type="match status" value="2"/>
</dbReference>
<dbReference type="GO" id="GO:0000981">
    <property type="term" value="F:DNA-binding transcription factor activity, RNA polymerase II-specific"/>
    <property type="evidence" value="ECO:0007669"/>
    <property type="project" value="InterPro"/>
</dbReference>
<proteinExistence type="predicted"/>
<dbReference type="InParanoid" id="A0A0H2RG66"/>
<dbReference type="GO" id="GO:0004674">
    <property type="term" value="F:protein serine/threonine kinase activity"/>
    <property type="evidence" value="ECO:0007669"/>
    <property type="project" value="TreeGrafter"/>
</dbReference>
<sequence>MEKRRIRDVQVPVRMKYTRNACIRCKVAKVRCDGDGFQSCSRCVKTGLQCRYTDKPTSEDVIVLKNILNDLGHLDLSGQGIRTQPIPFSTLTGVYDLHIAWSERHRLKVAVKRARDDKSFEILKQTGKEIRVWSELQDENVLVLLGYYNEGDSPVPSLVSQWMEKGRLDSYIKRLPRGGEETCVLLSDVASGVAYLHSRDIIHGDLRASNILVSGECVAKISNFALSRKESPIALPHFEGSPRSSHRWMAPELVSSFTAMTTKATDMWAFGMIGHELLSWCIPYSTLGDITALSAIADGKPPDRPEKPEISENAMIFNMLWTICNFCWKDPHLRMAATDISSLLQPHSVNRSKLIASASSPESIEMDEITSTREPSGNTRHPVKELLEPLSYLDLEGSILPMKQRESKIGGYSDVYSAWSKRHNIKVAVKQVRNILRKDVSFIKKFVNEIRIWAKLEHENVLPLKGFYFEGEELMPNLVSEWMEDGTLDEYIVDIPPCSVEILELLRGITAGLAYLHSNKIIHGDLKGPNILISSRKTPLLADFGLSRALQKTLTIMATTSTSSNAACRGSLRWMAPELLIVVDGESPSLNEMTDVWALGMVAYELLSGNVPYANVKNDFAVIPVIQKKITPSKPTEMGDLVIFEKIWSFCCSCWNFDCASRPSSEQATQLWSS</sequence>
<dbReference type="GO" id="GO:0008270">
    <property type="term" value="F:zinc ion binding"/>
    <property type="evidence" value="ECO:0007669"/>
    <property type="project" value="InterPro"/>
</dbReference>
<dbReference type="Pfam" id="PF00172">
    <property type="entry name" value="Zn_clus"/>
    <property type="match status" value="1"/>
</dbReference>
<dbReference type="InterPro" id="IPR001245">
    <property type="entry name" value="Ser-Thr/Tyr_kinase_cat_dom"/>
</dbReference>
<dbReference type="PROSITE" id="PS50048">
    <property type="entry name" value="ZN2_CY6_FUNGAL_2"/>
    <property type="match status" value="1"/>
</dbReference>
<keyword evidence="4" id="KW-0418">Kinase</keyword>
<dbReference type="PROSITE" id="PS00108">
    <property type="entry name" value="PROTEIN_KINASE_ST"/>
    <property type="match status" value="1"/>
</dbReference>
<reference evidence="4 5" key="1">
    <citation type="submission" date="2015-04" db="EMBL/GenBank/DDBJ databases">
        <title>Complete genome sequence of Schizopora paradoxa KUC8140, a cosmopolitan wood degrader in East Asia.</title>
        <authorList>
            <consortium name="DOE Joint Genome Institute"/>
            <person name="Min B."/>
            <person name="Park H."/>
            <person name="Jang Y."/>
            <person name="Kim J.-J."/>
            <person name="Kim K.H."/>
            <person name="Pangilinan J."/>
            <person name="Lipzen A."/>
            <person name="Riley R."/>
            <person name="Grigoriev I.V."/>
            <person name="Spatafora J.W."/>
            <person name="Choi I.-G."/>
        </authorList>
    </citation>
    <scope>NUCLEOTIDE SEQUENCE [LARGE SCALE GENOMIC DNA]</scope>
    <source>
        <strain evidence="4 5">KUC8140</strain>
    </source>
</reference>
<dbReference type="InterPro" id="IPR001138">
    <property type="entry name" value="Zn2Cys6_DnaBD"/>
</dbReference>
<dbReference type="InterPro" id="IPR036864">
    <property type="entry name" value="Zn2-C6_fun-type_DNA-bd_sf"/>
</dbReference>
<dbReference type="InterPro" id="IPR008271">
    <property type="entry name" value="Ser/Thr_kinase_AS"/>
</dbReference>
<dbReference type="PANTHER" id="PTHR44329">
    <property type="entry name" value="SERINE/THREONINE-PROTEIN KINASE TNNI3K-RELATED"/>
    <property type="match status" value="1"/>
</dbReference>
<feature type="domain" description="Protein kinase" evidence="2">
    <location>
        <begin position="401"/>
        <end position="674"/>
    </location>
</feature>
<dbReference type="PROSITE" id="PS00109">
    <property type="entry name" value="PROTEIN_KINASE_TYR"/>
    <property type="match status" value="1"/>
</dbReference>
<evidence type="ECO:0000259" key="2">
    <source>
        <dbReference type="PROSITE" id="PS50011"/>
    </source>
</evidence>
<feature type="domain" description="Protein kinase" evidence="2">
    <location>
        <begin position="71"/>
        <end position="393"/>
    </location>
</feature>
<protein>
    <submittedName>
        <fullName evidence="4">Kinase-like protein</fullName>
    </submittedName>
</protein>
<dbReference type="Proteomes" id="UP000053477">
    <property type="component" value="Unassembled WGS sequence"/>
</dbReference>
<gene>
    <name evidence="4" type="ORF">SCHPADRAFT_856081</name>
</gene>
<dbReference type="SUPFAM" id="SSF56112">
    <property type="entry name" value="Protein kinase-like (PK-like)"/>
    <property type="match status" value="2"/>
</dbReference>